<comment type="catalytic activity">
    <reaction evidence="9">
        <text>L-seryl-[protein] + ATP = O-phospho-L-seryl-[protein] + ADP + H(+)</text>
        <dbReference type="Rhea" id="RHEA:17989"/>
        <dbReference type="Rhea" id="RHEA-COMP:9863"/>
        <dbReference type="Rhea" id="RHEA-COMP:11604"/>
        <dbReference type="ChEBI" id="CHEBI:15378"/>
        <dbReference type="ChEBI" id="CHEBI:29999"/>
        <dbReference type="ChEBI" id="CHEBI:30616"/>
        <dbReference type="ChEBI" id="CHEBI:83421"/>
        <dbReference type="ChEBI" id="CHEBI:456216"/>
        <dbReference type="EC" id="2.7.11.1"/>
    </reaction>
</comment>
<keyword evidence="2" id="KW-0723">Serine/threonine-protein kinase</keyword>
<feature type="binding site" evidence="11">
    <location>
        <begin position="106"/>
        <end position="107"/>
    </location>
    <ligand>
        <name>ATP</name>
        <dbReference type="ChEBI" id="CHEBI:30616"/>
    </ligand>
</feature>
<keyword evidence="16" id="KW-1185">Reference proteome</keyword>
<dbReference type="GO" id="GO:0004674">
    <property type="term" value="F:protein serine/threonine kinase activity"/>
    <property type="evidence" value="ECO:0007669"/>
    <property type="project" value="UniProtKB-KW"/>
</dbReference>
<comment type="caution">
    <text evidence="15">The sequence shown here is derived from an EMBL/GenBank/DDBJ whole genome shotgun (WGS) entry which is preliminary data.</text>
</comment>
<evidence type="ECO:0000313" key="16">
    <source>
        <dbReference type="Proteomes" id="UP001331761"/>
    </source>
</evidence>
<feature type="binding site" evidence="11">
    <location>
        <begin position="57"/>
        <end position="59"/>
    </location>
    <ligand>
        <name>ATP</name>
        <dbReference type="ChEBI" id="CHEBI:30616"/>
    </ligand>
</feature>
<proteinExistence type="predicted"/>
<feature type="binding site" evidence="11">
    <location>
        <position position="120"/>
    </location>
    <ligand>
        <name>ATP</name>
        <dbReference type="ChEBI" id="CHEBI:30616"/>
    </ligand>
</feature>
<keyword evidence="4 11" id="KW-0547">Nucleotide-binding</keyword>
<feature type="active site" description="Proton acceptor" evidence="10">
    <location>
        <position position="102"/>
    </location>
</feature>
<sequence>MMRKSNAILKEIEKQQLRGKWFFIENEVEILQMCSHPNICRLVDAYKTNTKYLLIFEYAQNGDLFELIHRDGRLPESDAALITSQTASALAYLHCRKIVHRDVKPENLLLDSKKRVQLCDFGLACTVLGPLYRVCGTPTYCAPEILKETGYGFAVDVWSLGVLLHVMLVGFAPFRSTDRTRLFRLITQGKLHLDLPEWKEISSNARDLLTQLMCTTVNKRPGAAEISSHPWIREFNHIAA</sequence>
<dbReference type="Pfam" id="PF00069">
    <property type="entry name" value="Pkinase"/>
    <property type="match status" value="1"/>
</dbReference>
<evidence type="ECO:0000256" key="8">
    <source>
        <dbReference type="ARBA" id="ARBA00047899"/>
    </source>
</evidence>
<dbReference type="EMBL" id="WIXE01020147">
    <property type="protein sequence ID" value="KAK5969456.1"/>
    <property type="molecule type" value="Genomic_DNA"/>
</dbReference>
<evidence type="ECO:0000256" key="5">
    <source>
        <dbReference type="ARBA" id="ARBA00022777"/>
    </source>
</evidence>
<keyword evidence="13" id="KW-1133">Transmembrane helix</keyword>
<comment type="catalytic activity">
    <reaction evidence="8">
        <text>L-threonyl-[protein] + ATP = O-phospho-L-threonyl-[protein] + ADP + H(+)</text>
        <dbReference type="Rhea" id="RHEA:46608"/>
        <dbReference type="Rhea" id="RHEA-COMP:11060"/>
        <dbReference type="Rhea" id="RHEA-COMP:11605"/>
        <dbReference type="ChEBI" id="CHEBI:15378"/>
        <dbReference type="ChEBI" id="CHEBI:30013"/>
        <dbReference type="ChEBI" id="CHEBI:30616"/>
        <dbReference type="ChEBI" id="CHEBI:61977"/>
        <dbReference type="ChEBI" id="CHEBI:456216"/>
        <dbReference type="EC" id="2.7.11.1"/>
    </reaction>
</comment>
<evidence type="ECO:0000313" key="15">
    <source>
        <dbReference type="EMBL" id="KAK5969456.1"/>
    </source>
</evidence>
<keyword evidence="6 11" id="KW-0067">ATP-binding</keyword>
<feature type="binding site" evidence="11">
    <location>
        <position position="10"/>
    </location>
    <ligand>
        <name>ATP</name>
        <dbReference type="ChEBI" id="CHEBI:30616"/>
    </ligand>
</feature>
<dbReference type="FunFam" id="1.10.510.10:FF:000571">
    <property type="entry name" value="Maternal embryonic leucine zipper kinase"/>
    <property type="match status" value="1"/>
</dbReference>
<dbReference type="Proteomes" id="UP001331761">
    <property type="component" value="Unassembled WGS sequence"/>
</dbReference>
<feature type="cross-link" description="Glycyl lysine isopeptide (Lys-Gly) (interchain with G-Cter in SUMO2)" evidence="12">
    <location>
        <position position="104"/>
    </location>
</feature>
<evidence type="ECO:0000256" key="10">
    <source>
        <dbReference type="PIRSR" id="PIRSR630616-1"/>
    </source>
</evidence>
<evidence type="ECO:0000259" key="14">
    <source>
        <dbReference type="PROSITE" id="PS50011"/>
    </source>
</evidence>
<feature type="transmembrane region" description="Helical" evidence="13">
    <location>
        <begin position="151"/>
        <end position="174"/>
    </location>
</feature>
<dbReference type="Gene3D" id="1.10.510.10">
    <property type="entry name" value="Transferase(Phosphotransferase) domain 1"/>
    <property type="match status" value="1"/>
</dbReference>
<keyword evidence="13" id="KW-0472">Membrane</keyword>
<dbReference type="InterPro" id="IPR030616">
    <property type="entry name" value="Aur-like"/>
</dbReference>
<protein>
    <submittedName>
        <fullName evidence="15">Kinase domain protein</fullName>
    </submittedName>
</protein>
<dbReference type="PANTHER" id="PTHR24350">
    <property type="entry name" value="SERINE/THREONINE-PROTEIN KINASE IAL-RELATED"/>
    <property type="match status" value="1"/>
</dbReference>
<keyword evidence="5 15" id="KW-0418">Kinase</keyword>
<comment type="cofactor">
    <cofactor evidence="1">
        <name>Mg(2+)</name>
        <dbReference type="ChEBI" id="CHEBI:18420"/>
    </cofactor>
</comment>
<dbReference type="InterPro" id="IPR011009">
    <property type="entry name" value="Kinase-like_dom_sf"/>
</dbReference>
<dbReference type="InterPro" id="IPR008271">
    <property type="entry name" value="Ser/Thr_kinase_AS"/>
</dbReference>
<evidence type="ECO:0000256" key="3">
    <source>
        <dbReference type="ARBA" id="ARBA00022679"/>
    </source>
</evidence>
<evidence type="ECO:0000256" key="1">
    <source>
        <dbReference type="ARBA" id="ARBA00001946"/>
    </source>
</evidence>
<dbReference type="PIRSF" id="PIRSF000654">
    <property type="entry name" value="Integrin-linked_kinase"/>
    <property type="match status" value="1"/>
</dbReference>
<dbReference type="SMART" id="SM00220">
    <property type="entry name" value="S_TKc"/>
    <property type="match status" value="1"/>
</dbReference>
<evidence type="ECO:0000256" key="11">
    <source>
        <dbReference type="PIRSR" id="PIRSR630616-2"/>
    </source>
</evidence>
<evidence type="ECO:0000256" key="13">
    <source>
        <dbReference type="SAM" id="Phobius"/>
    </source>
</evidence>
<dbReference type="SUPFAM" id="SSF56112">
    <property type="entry name" value="Protein kinase-like (PK-like)"/>
    <property type="match status" value="1"/>
</dbReference>
<gene>
    <name evidence="15" type="ORF">GCK32_012452</name>
</gene>
<reference evidence="15 16" key="1">
    <citation type="submission" date="2019-10" db="EMBL/GenBank/DDBJ databases">
        <title>Assembly and Annotation for the nematode Trichostrongylus colubriformis.</title>
        <authorList>
            <person name="Martin J."/>
        </authorList>
    </citation>
    <scope>NUCLEOTIDE SEQUENCE [LARGE SCALE GENOMIC DNA]</scope>
    <source>
        <strain evidence="15">G859</strain>
        <tissue evidence="15">Whole worm</tissue>
    </source>
</reference>
<organism evidence="15 16">
    <name type="scientific">Trichostrongylus colubriformis</name>
    <name type="common">Black scour worm</name>
    <dbReference type="NCBI Taxonomy" id="6319"/>
    <lineage>
        <taxon>Eukaryota</taxon>
        <taxon>Metazoa</taxon>
        <taxon>Ecdysozoa</taxon>
        <taxon>Nematoda</taxon>
        <taxon>Chromadorea</taxon>
        <taxon>Rhabditida</taxon>
        <taxon>Rhabditina</taxon>
        <taxon>Rhabditomorpha</taxon>
        <taxon>Strongyloidea</taxon>
        <taxon>Trichostrongylidae</taxon>
        <taxon>Trichostrongylus</taxon>
    </lineage>
</organism>
<dbReference type="PROSITE" id="PS00108">
    <property type="entry name" value="PROTEIN_KINASE_ST"/>
    <property type="match status" value="1"/>
</dbReference>
<dbReference type="PROSITE" id="PS50011">
    <property type="entry name" value="PROTEIN_KINASE_DOM"/>
    <property type="match status" value="1"/>
</dbReference>
<accession>A0AAN8EWA3</accession>
<evidence type="ECO:0000256" key="4">
    <source>
        <dbReference type="ARBA" id="ARBA00022741"/>
    </source>
</evidence>
<evidence type="ECO:0000256" key="2">
    <source>
        <dbReference type="ARBA" id="ARBA00022527"/>
    </source>
</evidence>
<dbReference type="GO" id="GO:0005524">
    <property type="term" value="F:ATP binding"/>
    <property type="evidence" value="ECO:0007669"/>
    <property type="project" value="UniProtKB-KW"/>
</dbReference>
<dbReference type="InterPro" id="IPR000719">
    <property type="entry name" value="Prot_kinase_dom"/>
</dbReference>
<name>A0AAN8EWA3_TRICO</name>
<dbReference type="AlphaFoldDB" id="A0AAN8EWA3"/>
<evidence type="ECO:0000256" key="7">
    <source>
        <dbReference type="ARBA" id="ARBA00022842"/>
    </source>
</evidence>
<feature type="domain" description="Protein kinase" evidence="14">
    <location>
        <begin position="1"/>
        <end position="232"/>
    </location>
</feature>
<keyword evidence="13" id="KW-0812">Transmembrane</keyword>
<keyword evidence="7" id="KW-0460">Magnesium</keyword>
<evidence type="ECO:0000256" key="9">
    <source>
        <dbReference type="ARBA" id="ARBA00048679"/>
    </source>
</evidence>
<evidence type="ECO:0000256" key="6">
    <source>
        <dbReference type="ARBA" id="ARBA00022840"/>
    </source>
</evidence>
<keyword evidence="3" id="KW-0808">Transferase</keyword>
<evidence type="ECO:0000256" key="12">
    <source>
        <dbReference type="PIRSR" id="PIRSR630616-3"/>
    </source>
</evidence>